<feature type="domain" description="UspA" evidence="7">
    <location>
        <begin position="459"/>
        <end position="591"/>
    </location>
</feature>
<feature type="transmembrane region" description="Helical" evidence="6">
    <location>
        <begin position="9"/>
        <end position="30"/>
    </location>
</feature>
<evidence type="ECO:0000256" key="2">
    <source>
        <dbReference type="ARBA" id="ARBA00022475"/>
    </source>
</evidence>
<feature type="transmembrane region" description="Helical" evidence="6">
    <location>
        <begin position="377"/>
        <end position="396"/>
    </location>
</feature>
<sequence>MPKSLERDLGLYATITISIGAMIGSGIFVLPGLAAKKTGPSVIFAYILAGLVVLPAALSKSEMATAMPDAGGTYLYIDRAMGPLFGTIAGIGAWFSLIFKSAFALVGLGAYVLLLVSVPGSYLVLLSLALGGLLIGVNIAGVKQSGQLQAIIVSLVLLSLVVFVLDGMTYVDSAQLHPLTTHGSGGILAATGFVFVSYAGVTKIASVAEEVENPGRNIPIAMIGSVVVMMAVYALTVFVIVGVSPPDVLMANDMLTPMALAAEQFAGRWGELIMAVIAVFALTSMANAGILSSSRFPFAMSRDDLAPPQLGEVSERFKTPVVSVLLTGGLLLGLIAFIPVVDLAKLASAFKILIFTFVNVALIAFRESGLESYDPAFTAPLYPWVQLFGIVGGIVLLTQMGLVAIGGAVGIIVIGVGWYLGYGREKTDRGGAALDAARRSVDSRSLSHVEQALTAGSGQVLVAMDEETTEHRERALLHVAASVAARREGEVHAVRFQEIPEQLTLSSATEMDESDREFEQQTGALASDLPAPVHPHEIVSHDVKRAVINYAAEMEADLILGGWKPDHYHAELLGSDVDYFMEHAPCDTVFLRDRGLESVDEVAVLTRRGFHRPLKVLLADALAVQYDAQIRFLTAVDEDASTDHVAATETHLNDLEALCTATTTSEVVRTSETIAGLVSAAGNADVAVIGTVASSRMREIALGDPATELSDRLRATVLLAHPHELKRQGILRALITRILF</sequence>
<feature type="transmembrane region" description="Helical" evidence="6">
    <location>
        <begin position="272"/>
        <end position="292"/>
    </location>
</feature>
<evidence type="ECO:0000313" key="8">
    <source>
        <dbReference type="EMBL" id="GAA0302012.1"/>
    </source>
</evidence>
<protein>
    <submittedName>
        <fullName evidence="8">APC family permease</fullName>
    </submittedName>
</protein>
<comment type="caution">
    <text evidence="8">The sequence shown here is derived from an EMBL/GenBank/DDBJ whole genome shotgun (WGS) entry which is preliminary data.</text>
</comment>
<dbReference type="InterPro" id="IPR006016">
    <property type="entry name" value="UspA"/>
</dbReference>
<feature type="transmembrane region" description="Helical" evidence="6">
    <location>
        <begin position="346"/>
        <end position="365"/>
    </location>
</feature>
<evidence type="ECO:0000256" key="6">
    <source>
        <dbReference type="SAM" id="Phobius"/>
    </source>
</evidence>
<dbReference type="GO" id="GO:0005886">
    <property type="term" value="C:plasma membrane"/>
    <property type="evidence" value="ECO:0007669"/>
    <property type="project" value="UniProtKB-SubCell"/>
</dbReference>
<dbReference type="EMBL" id="BAAABL010000043">
    <property type="protein sequence ID" value="GAA0302012.1"/>
    <property type="molecule type" value="Genomic_DNA"/>
</dbReference>
<accession>A0AAV3S846</accession>
<dbReference type="AlphaFoldDB" id="A0AAV3S846"/>
<dbReference type="Pfam" id="PF00582">
    <property type="entry name" value="Usp"/>
    <property type="match status" value="1"/>
</dbReference>
<feature type="transmembrane region" description="Helical" evidence="6">
    <location>
        <begin position="321"/>
        <end position="340"/>
    </location>
</feature>
<evidence type="ECO:0000256" key="1">
    <source>
        <dbReference type="ARBA" id="ARBA00004651"/>
    </source>
</evidence>
<keyword evidence="2" id="KW-1003">Cell membrane</keyword>
<feature type="transmembrane region" description="Helical" evidence="6">
    <location>
        <begin position="220"/>
        <end position="243"/>
    </location>
</feature>
<feature type="transmembrane region" description="Helical" evidence="6">
    <location>
        <begin position="111"/>
        <end position="136"/>
    </location>
</feature>
<dbReference type="InterPro" id="IPR050367">
    <property type="entry name" value="APC_superfamily"/>
</dbReference>
<feature type="transmembrane region" description="Helical" evidence="6">
    <location>
        <begin position="148"/>
        <end position="165"/>
    </location>
</feature>
<evidence type="ECO:0000259" key="7">
    <source>
        <dbReference type="Pfam" id="PF00582"/>
    </source>
</evidence>
<keyword evidence="4 6" id="KW-1133">Transmembrane helix</keyword>
<organism evidence="8 9">
    <name type="scientific">Halarchaeum salinum</name>
    <dbReference type="NCBI Taxonomy" id="489912"/>
    <lineage>
        <taxon>Archaea</taxon>
        <taxon>Methanobacteriati</taxon>
        <taxon>Methanobacteriota</taxon>
        <taxon>Stenosarchaea group</taxon>
        <taxon>Halobacteria</taxon>
        <taxon>Halobacteriales</taxon>
        <taxon>Halobacteriaceae</taxon>
    </lineage>
</organism>
<evidence type="ECO:0000256" key="4">
    <source>
        <dbReference type="ARBA" id="ARBA00022989"/>
    </source>
</evidence>
<keyword evidence="9" id="KW-1185">Reference proteome</keyword>
<name>A0AAV3S846_9EURY</name>
<comment type="subcellular location">
    <subcellularLocation>
        <location evidence="1">Cell membrane</location>
        <topology evidence="1">Multi-pass membrane protein</topology>
    </subcellularLocation>
</comment>
<dbReference type="InterPro" id="IPR014729">
    <property type="entry name" value="Rossmann-like_a/b/a_fold"/>
</dbReference>
<feature type="transmembrane region" description="Helical" evidence="6">
    <location>
        <begin position="185"/>
        <end position="208"/>
    </location>
</feature>
<feature type="transmembrane region" description="Helical" evidence="6">
    <location>
        <begin position="402"/>
        <end position="420"/>
    </location>
</feature>
<dbReference type="SUPFAM" id="SSF52402">
    <property type="entry name" value="Adenine nucleotide alpha hydrolases-like"/>
    <property type="match status" value="2"/>
</dbReference>
<dbReference type="PANTHER" id="PTHR42770">
    <property type="entry name" value="AMINO ACID TRANSPORTER-RELATED"/>
    <property type="match status" value="1"/>
</dbReference>
<feature type="transmembrane region" description="Helical" evidence="6">
    <location>
        <begin position="42"/>
        <end position="59"/>
    </location>
</feature>
<gene>
    <name evidence="8" type="ORF">GCM10009066_15150</name>
</gene>
<evidence type="ECO:0000256" key="5">
    <source>
        <dbReference type="ARBA" id="ARBA00023136"/>
    </source>
</evidence>
<dbReference type="Gene3D" id="1.20.1740.10">
    <property type="entry name" value="Amino acid/polyamine transporter I"/>
    <property type="match status" value="1"/>
</dbReference>
<evidence type="ECO:0000313" key="9">
    <source>
        <dbReference type="Proteomes" id="UP001500837"/>
    </source>
</evidence>
<dbReference type="CDD" id="cd00293">
    <property type="entry name" value="USP-like"/>
    <property type="match status" value="1"/>
</dbReference>
<dbReference type="Gene3D" id="3.40.50.620">
    <property type="entry name" value="HUPs"/>
    <property type="match status" value="2"/>
</dbReference>
<dbReference type="PANTHER" id="PTHR42770:SF11">
    <property type="entry name" value="INNER MEMBRANE TRANSPORT PROTEIN YBAT"/>
    <property type="match status" value="1"/>
</dbReference>
<reference evidence="8 9" key="1">
    <citation type="journal article" date="2019" name="Int. J. Syst. Evol. Microbiol.">
        <title>The Global Catalogue of Microorganisms (GCM) 10K type strain sequencing project: providing services to taxonomists for standard genome sequencing and annotation.</title>
        <authorList>
            <consortium name="The Broad Institute Genomics Platform"/>
            <consortium name="The Broad Institute Genome Sequencing Center for Infectious Disease"/>
            <person name="Wu L."/>
            <person name="Ma J."/>
        </authorList>
    </citation>
    <scope>NUCLEOTIDE SEQUENCE [LARGE SCALE GENOMIC DNA]</scope>
    <source>
        <strain evidence="8 9">JCM 16330</strain>
    </source>
</reference>
<dbReference type="GO" id="GO:0022857">
    <property type="term" value="F:transmembrane transporter activity"/>
    <property type="evidence" value="ECO:0007669"/>
    <property type="project" value="InterPro"/>
</dbReference>
<dbReference type="InterPro" id="IPR002293">
    <property type="entry name" value="AA/rel_permease1"/>
</dbReference>
<dbReference type="RefSeq" id="WP_211313492.1">
    <property type="nucleotide sequence ID" value="NZ_BAAABL010000043.1"/>
</dbReference>
<evidence type="ECO:0000256" key="3">
    <source>
        <dbReference type="ARBA" id="ARBA00022692"/>
    </source>
</evidence>
<dbReference type="Pfam" id="PF13520">
    <property type="entry name" value="AA_permease_2"/>
    <property type="match status" value="1"/>
</dbReference>
<dbReference type="Proteomes" id="UP001500837">
    <property type="component" value="Unassembled WGS sequence"/>
</dbReference>
<proteinExistence type="predicted"/>
<keyword evidence="3 6" id="KW-0812">Transmembrane</keyword>
<keyword evidence="5 6" id="KW-0472">Membrane</keyword>